<sequence>MQKFIFLALLPLFAGTVYGQVYKWVDQNGKTRYSDQPPPPGTSKNEKLMDIQLSPQSADEGKSFIRDSVEKEPIFKAKRAAHEEARNKQLAEAEMRKENCLRAQSNLDLLKNSERLSIPDGNGGVIDMDDPLRQNYMDEALKNIAIYCQ</sequence>
<dbReference type="OrthoDB" id="8794394at2"/>
<protein>
    <recommendedName>
        <fullName evidence="1">DUF4124 domain-containing protein</fullName>
    </recommendedName>
</protein>
<dbReference type="Pfam" id="PF13511">
    <property type="entry name" value="DUF4124"/>
    <property type="match status" value="1"/>
</dbReference>
<evidence type="ECO:0000313" key="2">
    <source>
        <dbReference type="EMBL" id="SFM38573.1"/>
    </source>
</evidence>
<dbReference type="RefSeq" id="WP_074905581.1">
    <property type="nucleotide sequence ID" value="NZ_FOUB01000026.1"/>
</dbReference>
<dbReference type="InterPro" id="IPR025392">
    <property type="entry name" value="DUF4124"/>
</dbReference>
<organism evidence="2 3">
    <name type="scientific">Nitrosomonas communis</name>
    <dbReference type="NCBI Taxonomy" id="44574"/>
    <lineage>
        <taxon>Bacteria</taxon>
        <taxon>Pseudomonadati</taxon>
        <taxon>Pseudomonadota</taxon>
        <taxon>Betaproteobacteria</taxon>
        <taxon>Nitrosomonadales</taxon>
        <taxon>Nitrosomonadaceae</taxon>
        <taxon>Nitrosomonas</taxon>
    </lineage>
</organism>
<dbReference type="EMBL" id="FOUB01000026">
    <property type="protein sequence ID" value="SFM38573.1"/>
    <property type="molecule type" value="Genomic_DNA"/>
</dbReference>
<dbReference type="AlphaFoldDB" id="A0A1I4QG35"/>
<name>A0A1I4QG35_9PROT</name>
<keyword evidence="3" id="KW-1185">Reference proteome</keyword>
<accession>A0A1I4QG35</accession>
<evidence type="ECO:0000313" key="3">
    <source>
        <dbReference type="Proteomes" id="UP000183287"/>
    </source>
</evidence>
<feature type="domain" description="DUF4124" evidence="1">
    <location>
        <begin position="8"/>
        <end position="44"/>
    </location>
</feature>
<gene>
    <name evidence="2" type="ORF">SAMN05421863_102634</name>
</gene>
<proteinExistence type="predicted"/>
<reference evidence="3" key="1">
    <citation type="submission" date="2016-10" db="EMBL/GenBank/DDBJ databases">
        <authorList>
            <person name="Varghese N."/>
            <person name="Submissions S."/>
        </authorList>
    </citation>
    <scope>NUCLEOTIDE SEQUENCE [LARGE SCALE GENOMIC DNA]</scope>
    <source>
        <strain evidence="3">Nm44</strain>
    </source>
</reference>
<evidence type="ECO:0000259" key="1">
    <source>
        <dbReference type="Pfam" id="PF13511"/>
    </source>
</evidence>
<dbReference type="Proteomes" id="UP000183287">
    <property type="component" value="Unassembled WGS sequence"/>
</dbReference>